<name>A0A7W7YJ49_9BACT</name>
<dbReference type="AlphaFoldDB" id="A0A7W7YJ49"/>
<comment type="caution">
    <text evidence="2">The sequence shown here is derived from an EMBL/GenBank/DDBJ whole genome shotgun (WGS) entry which is preliminary data.</text>
</comment>
<gene>
    <name evidence="2" type="ORF">HNQ64_001059</name>
</gene>
<evidence type="ECO:0000256" key="1">
    <source>
        <dbReference type="SAM" id="MobiDB-lite"/>
    </source>
</evidence>
<proteinExistence type="predicted"/>
<accession>A0A7W7YJ49</accession>
<feature type="compositionally biased region" description="Basic and acidic residues" evidence="1">
    <location>
        <begin position="32"/>
        <end position="47"/>
    </location>
</feature>
<dbReference type="RefSeq" id="WP_184206018.1">
    <property type="nucleotide sequence ID" value="NZ_JACHIF010000001.1"/>
</dbReference>
<evidence type="ECO:0000313" key="2">
    <source>
        <dbReference type="EMBL" id="MBB5036825.1"/>
    </source>
</evidence>
<feature type="compositionally biased region" description="Pro residues" evidence="1">
    <location>
        <begin position="54"/>
        <end position="65"/>
    </location>
</feature>
<sequence length="71" mass="7715">MKTKSHQNSKDELDQLGGTDQIEQLAADLAVEDDRQRVTDKDREEALKQMGEMAPPPAVASPTAPPEGQSI</sequence>
<evidence type="ECO:0000313" key="3">
    <source>
        <dbReference type="Proteomes" id="UP000534294"/>
    </source>
</evidence>
<dbReference type="EMBL" id="JACHIF010000001">
    <property type="protein sequence ID" value="MBB5036825.1"/>
    <property type="molecule type" value="Genomic_DNA"/>
</dbReference>
<organism evidence="2 3">
    <name type="scientific">Prosthecobacter dejongeii</name>
    <dbReference type="NCBI Taxonomy" id="48465"/>
    <lineage>
        <taxon>Bacteria</taxon>
        <taxon>Pseudomonadati</taxon>
        <taxon>Verrucomicrobiota</taxon>
        <taxon>Verrucomicrobiia</taxon>
        <taxon>Verrucomicrobiales</taxon>
        <taxon>Verrucomicrobiaceae</taxon>
        <taxon>Prosthecobacter</taxon>
    </lineage>
</organism>
<feature type="region of interest" description="Disordered" evidence="1">
    <location>
        <begin position="1"/>
        <end position="71"/>
    </location>
</feature>
<protein>
    <submittedName>
        <fullName evidence="2">Uncharacterized protein</fullName>
    </submittedName>
</protein>
<keyword evidence="3" id="KW-1185">Reference proteome</keyword>
<dbReference type="Proteomes" id="UP000534294">
    <property type="component" value="Unassembled WGS sequence"/>
</dbReference>
<reference evidence="2 3" key="1">
    <citation type="submission" date="2020-08" db="EMBL/GenBank/DDBJ databases">
        <title>Genomic Encyclopedia of Type Strains, Phase IV (KMG-IV): sequencing the most valuable type-strain genomes for metagenomic binning, comparative biology and taxonomic classification.</title>
        <authorList>
            <person name="Goeker M."/>
        </authorList>
    </citation>
    <scope>NUCLEOTIDE SEQUENCE [LARGE SCALE GENOMIC DNA]</scope>
    <source>
        <strain evidence="2 3">DSM 12251</strain>
    </source>
</reference>